<dbReference type="EMBL" id="JAODUO010000464">
    <property type="protein sequence ID" value="KAK2179961.1"/>
    <property type="molecule type" value="Genomic_DNA"/>
</dbReference>
<comment type="caution">
    <text evidence="1">The sequence shown here is derived from an EMBL/GenBank/DDBJ whole genome shotgun (WGS) entry which is preliminary data.</text>
</comment>
<dbReference type="Proteomes" id="UP001209878">
    <property type="component" value="Unassembled WGS sequence"/>
</dbReference>
<keyword evidence="2" id="KW-1185">Reference proteome</keyword>
<organism evidence="1 2">
    <name type="scientific">Ridgeia piscesae</name>
    <name type="common">Tubeworm</name>
    <dbReference type="NCBI Taxonomy" id="27915"/>
    <lineage>
        <taxon>Eukaryota</taxon>
        <taxon>Metazoa</taxon>
        <taxon>Spiralia</taxon>
        <taxon>Lophotrochozoa</taxon>
        <taxon>Annelida</taxon>
        <taxon>Polychaeta</taxon>
        <taxon>Sedentaria</taxon>
        <taxon>Canalipalpata</taxon>
        <taxon>Sabellida</taxon>
        <taxon>Siboglinidae</taxon>
        <taxon>Ridgeia</taxon>
    </lineage>
</organism>
<dbReference type="AlphaFoldDB" id="A0AAD9KYX8"/>
<accession>A0AAD9KYX8</accession>
<reference evidence="1" key="1">
    <citation type="journal article" date="2023" name="Mol. Biol. Evol.">
        <title>Third-Generation Sequencing Reveals the Adaptive Role of the Epigenome in Three Deep-Sea Polychaetes.</title>
        <authorList>
            <person name="Perez M."/>
            <person name="Aroh O."/>
            <person name="Sun Y."/>
            <person name="Lan Y."/>
            <person name="Juniper S.K."/>
            <person name="Young C.R."/>
            <person name="Angers B."/>
            <person name="Qian P.Y."/>
        </authorList>
    </citation>
    <scope>NUCLEOTIDE SEQUENCE</scope>
    <source>
        <strain evidence="1">R07B-5</strain>
    </source>
</reference>
<evidence type="ECO:0000313" key="1">
    <source>
        <dbReference type="EMBL" id="KAK2179961.1"/>
    </source>
</evidence>
<sequence>MTVTKLLAHSMTLTWKYAGSVCSLPRPSLSTNLTSFLTSLVGTNSTTACTLQHVHKSTPLTHLCATPL</sequence>
<name>A0AAD9KYX8_RIDPI</name>
<gene>
    <name evidence="1" type="ORF">NP493_464g01002</name>
</gene>
<proteinExistence type="predicted"/>
<evidence type="ECO:0000313" key="2">
    <source>
        <dbReference type="Proteomes" id="UP001209878"/>
    </source>
</evidence>
<protein>
    <submittedName>
        <fullName evidence="1">Uncharacterized protein</fullName>
    </submittedName>
</protein>